<accession>A0AAE1I3C4</accession>
<evidence type="ECO:0000313" key="3">
    <source>
        <dbReference type="EMBL" id="KAK3932483.1"/>
    </source>
</evidence>
<evidence type="ECO:0000256" key="1">
    <source>
        <dbReference type="SAM" id="MobiDB-lite"/>
    </source>
</evidence>
<evidence type="ECO:0000256" key="2">
    <source>
        <dbReference type="SAM" id="Phobius"/>
    </source>
</evidence>
<evidence type="ECO:0000313" key="4">
    <source>
        <dbReference type="Proteomes" id="UP001219518"/>
    </source>
</evidence>
<keyword evidence="2" id="KW-1133">Transmembrane helix</keyword>
<keyword evidence="2" id="KW-0472">Membrane</keyword>
<keyword evidence="2" id="KW-0812">Transmembrane</keyword>
<reference evidence="3" key="2">
    <citation type="journal article" date="2023" name="BMC Genomics">
        <title>Pest status, molecular evolution, and epigenetic factors derived from the genome assembly of Frankliniella fusca, a thysanopteran phytovirus vector.</title>
        <authorList>
            <person name="Catto M.A."/>
            <person name="Labadie P.E."/>
            <person name="Jacobson A.L."/>
            <person name="Kennedy G.G."/>
            <person name="Srinivasan R."/>
            <person name="Hunt B.G."/>
        </authorList>
    </citation>
    <scope>NUCLEOTIDE SEQUENCE</scope>
    <source>
        <strain evidence="3">PL_HMW_Pooled</strain>
    </source>
</reference>
<keyword evidence="4" id="KW-1185">Reference proteome</keyword>
<organism evidence="3 4">
    <name type="scientific">Frankliniella fusca</name>
    <dbReference type="NCBI Taxonomy" id="407009"/>
    <lineage>
        <taxon>Eukaryota</taxon>
        <taxon>Metazoa</taxon>
        <taxon>Ecdysozoa</taxon>
        <taxon>Arthropoda</taxon>
        <taxon>Hexapoda</taxon>
        <taxon>Insecta</taxon>
        <taxon>Pterygota</taxon>
        <taxon>Neoptera</taxon>
        <taxon>Paraneoptera</taxon>
        <taxon>Thysanoptera</taxon>
        <taxon>Terebrantia</taxon>
        <taxon>Thripoidea</taxon>
        <taxon>Thripidae</taxon>
        <taxon>Frankliniella</taxon>
    </lineage>
</organism>
<dbReference type="AlphaFoldDB" id="A0AAE1I3C4"/>
<feature type="transmembrane region" description="Helical" evidence="2">
    <location>
        <begin position="17"/>
        <end position="37"/>
    </location>
</feature>
<feature type="compositionally biased region" description="Basic and acidic residues" evidence="1">
    <location>
        <begin position="137"/>
        <end position="147"/>
    </location>
</feature>
<dbReference type="EMBL" id="JAHWGI010001436">
    <property type="protein sequence ID" value="KAK3932483.1"/>
    <property type="molecule type" value="Genomic_DNA"/>
</dbReference>
<reference evidence="3" key="1">
    <citation type="submission" date="2021-07" db="EMBL/GenBank/DDBJ databases">
        <authorList>
            <person name="Catto M.A."/>
            <person name="Jacobson A."/>
            <person name="Kennedy G."/>
            <person name="Labadie P."/>
            <person name="Hunt B.G."/>
            <person name="Srinivasan R."/>
        </authorList>
    </citation>
    <scope>NUCLEOTIDE SEQUENCE</scope>
    <source>
        <strain evidence="3">PL_HMW_Pooled</strain>
        <tissue evidence="3">Head</tissue>
    </source>
</reference>
<comment type="caution">
    <text evidence="3">The sequence shown here is derived from an EMBL/GenBank/DDBJ whole genome shotgun (WGS) entry which is preliminary data.</text>
</comment>
<dbReference type="Proteomes" id="UP001219518">
    <property type="component" value="Unassembled WGS sequence"/>
</dbReference>
<gene>
    <name evidence="3" type="ORF">KUF71_012660</name>
</gene>
<proteinExistence type="predicted"/>
<protein>
    <submittedName>
        <fullName evidence="3">Coagulation factor V</fullName>
    </submittedName>
</protein>
<feature type="region of interest" description="Disordered" evidence="1">
    <location>
        <begin position="101"/>
        <end position="149"/>
    </location>
</feature>
<sequence>MARVSGAPTRRSRRSPVPVLGVAAVILSVAGVILGVASEPHGVLLHKGDGAAPWGQYFSPGFGGYYTMDDFRPEPVVHVVQPALPVSYETFEDEHQQVLQGPDYGQSHLGPDYSQSHQGPDYGQSHQGPDYAQGHLSPDDGQTHEGPDYGQVWKAPALALAHQHTT</sequence>
<name>A0AAE1I3C4_9NEOP</name>